<comment type="caution">
    <text evidence="8">The sequence shown here is derived from an EMBL/GenBank/DDBJ whole genome shotgun (WGS) entry which is preliminary data.</text>
</comment>
<dbReference type="AlphaFoldDB" id="A0A8J7LG00"/>
<reference evidence="8 9" key="1">
    <citation type="journal article" date="2021" name="Int. J. Syst. Evol. Microbiol.">
        <title>Amazonocrinis nigriterrae gen. nov., sp. nov., Atlanticothrix silvestris gen. nov., sp. nov. and Dendronalium phyllosphericum gen. nov., sp. nov., nostocacean cyanobacteria from Brazilian environments.</title>
        <authorList>
            <person name="Alvarenga D.O."/>
            <person name="Andreote A.P.D."/>
            <person name="Branco L.H.Z."/>
            <person name="Delbaje E."/>
            <person name="Cruz R.B."/>
            <person name="Varani A.M."/>
            <person name="Fiore M.F."/>
        </authorList>
    </citation>
    <scope>NUCLEOTIDE SEQUENCE [LARGE SCALE GENOMIC DNA]</scope>
    <source>
        <strain evidence="8 9">CENA369</strain>
    </source>
</reference>
<dbReference type="PROSITE" id="PS50968">
    <property type="entry name" value="BIOTINYL_LIPOYL"/>
    <property type="match status" value="1"/>
</dbReference>
<comment type="cofactor">
    <cofactor evidence="1 4">
        <name>(R)-lipoate</name>
        <dbReference type="ChEBI" id="CHEBI:83088"/>
    </cofactor>
</comment>
<dbReference type="FunFam" id="2.40.50.100:FF:000010">
    <property type="entry name" value="Acetyltransferase component of pyruvate dehydrogenase complex"/>
    <property type="match status" value="1"/>
</dbReference>
<dbReference type="RefSeq" id="WP_214434519.1">
    <property type="nucleotide sequence ID" value="NZ_CAWPUQ010000124.1"/>
</dbReference>
<dbReference type="Pfam" id="PF00364">
    <property type="entry name" value="Biotin_lipoyl"/>
    <property type="match status" value="1"/>
</dbReference>
<comment type="similarity">
    <text evidence="2 4">Belongs to the 2-oxoacid dehydrogenase family.</text>
</comment>
<evidence type="ECO:0000256" key="2">
    <source>
        <dbReference type="ARBA" id="ARBA00007317"/>
    </source>
</evidence>
<dbReference type="PANTHER" id="PTHR23151">
    <property type="entry name" value="DIHYDROLIPOAMIDE ACETYL/SUCCINYL-TRANSFERASE-RELATED"/>
    <property type="match status" value="1"/>
</dbReference>
<organism evidence="8 9">
    <name type="scientific">Dendronalium phyllosphericum CENA369</name>
    <dbReference type="NCBI Taxonomy" id="1725256"/>
    <lineage>
        <taxon>Bacteria</taxon>
        <taxon>Bacillati</taxon>
        <taxon>Cyanobacteriota</taxon>
        <taxon>Cyanophyceae</taxon>
        <taxon>Nostocales</taxon>
        <taxon>Nostocaceae</taxon>
        <taxon>Dendronalium</taxon>
        <taxon>Dendronalium phyllosphericum</taxon>
    </lineage>
</organism>
<dbReference type="SUPFAM" id="SSF47005">
    <property type="entry name" value="Peripheral subunit-binding domain of 2-oxo acid dehydrogenase complex"/>
    <property type="match status" value="1"/>
</dbReference>
<evidence type="ECO:0000259" key="7">
    <source>
        <dbReference type="PROSITE" id="PS51826"/>
    </source>
</evidence>
<feature type="domain" description="Lipoyl-binding" evidence="6">
    <location>
        <begin position="3"/>
        <end position="78"/>
    </location>
</feature>
<keyword evidence="4" id="KW-0012">Acyltransferase</keyword>
<evidence type="ECO:0000313" key="8">
    <source>
        <dbReference type="EMBL" id="MBH8575756.1"/>
    </source>
</evidence>
<dbReference type="InterPro" id="IPR023213">
    <property type="entry name" value="CAT-like_dom_sf"/>
</dbReference>
<dbReference type="InterPro" id="IPR004167">
    <property type="entry name" value="PSBD"/>
</dbReference>
<dbReference type="InterPro" id="IPR036625">
    <property type="entry name" value="E3-bd_dom_sf"/>
</dbReference>
<dbReference type="InterPro" id="IPR001078">
    <property type="entry name" value="2-oxoacid_DH_actylTfrase"/>
</dbReference>
<dbReference type="Pfam" id="PF02817">
    <property type="entry name" value="E3_binding"/>
    <property type="match status" value="1"/>
</dbReference>
<evidence type="ECO:0000313" key="9">
    <source>
        <dbReference type="Proteomes" id="UP000662314"/>
    </source>
</evidence>
<dbReference type="Gene3D" id="3.30.559.10">
    <property type="entry name" value="Chloramphenicol acetyltransferase-like domain"/>
    <property type="match status" value="1"/>
</dbReference>
<dbReference type="CDD" id="cd06849">
    <property type="entry name" value="lipoyl_domain"/>
    <property type="match status" value="1"/>
</dbReference>
<sequence>MSIHEVFMPALSSTMTEGKIVSWVKSPGDKVEKGETVVVVESDKADMDVETFYEGYLAHIIVQAGETASVGAAIAYIAETETEIETAKSSGNASGAAATPASAPTPVAATASVGEPALASQNGSNHREGRLVASPRARKLAKELKVDLTTLKGSGPYGRIVAEDVEALNKGKQPTPTPVTPATPAPTIAPAPPPSQPTAPAPIPAAASAVPGQVVPLTTFQNAVVRNMVASLSVPVFRVGYTITTDGLDKLYKQIKSKGVTMTALLAKAVAVTLQKHPLLNASYSDQGIVYHSDINISVAVAMDDGGLITPVLQNADTVDIYSLSRTWKSLVERARTKQLQPQEYNSGTFTVSNLGMFGVDKFDAILPPGQGSILAIGASRPQVVATPDGLFGVRQQMQVNITSDHRIIYGAHAAAFLQDLAKLIETNPQSLTL</sequence>
<dbReference type="InterPro" id="IPR045257">
    <property type="entry name" value="E2/Pdx1"/>
</dbReference>
<feature type="compositionally biased region" description="Pro residues" evidence="5">
    <location>
        <begin position="175"/>
        <end position="203"/>
    </location>
</feature>
<dbReference type="PROSITE" id="PS51826">
    <property type="entry name" value="PSBD"/>
    <property type="match status" value="1"/>
</dbReference>
<name>A0A8J7LG00_9NOST</name>
<dbReference type="PANTHER" id="PTHR23151:SF75">
    <property type="entry name" value="DIHYDROLIPOYLLYSINE-RESIDUE ACETYLTRANSFERASE COMPONENT 5 OF PYRUVATE DEHYDROGENASE COMPLEX, CHLOROPLASTIC"/>
    <property type="match status" value="1"/>
</dbReference>
<proteinExistence type="inferred from homology"/>
<dbReference type="GO" id="GO:0045254">
    <property type="term" value="C:pyruvate dehydrogenase complex"/>
    <property type="evidence" value="ECO:0007669"/>
    <property type="project" value="InterPro"/>
</dbReference>
<dbReference type="EC" id="2.3.1.-" evidence="4"/>
<feature type="domain" description="Peripheral subunit-binding (PSBD)" evidence="7">
    <location>
        <begin position="132"/>
        <end position="169"/>
    </location>
</feature>
<dbReference type="Proteomes" id="UP000662314">
    <property type="component" value="Unassembled WGS sequence"/>
</dbReference>
<evidence type="ECO:0000256" key="1">
    <source>
        <dbReference type="ARBA" id="ARBA00001938"/>
    </source>
</evidence>
<dbReference type="Gene3D" id="4.10.320.10">
    <property type="entry name" value="E3-binding domain"/>
    <property type="match status" value="1"/>
</dbReference>
<accession>A0A8J7LG00</accession>
<feature type="region of interest" description="Disordered" evidence="5">
    <location>
        <begin position="88"/>
        <end position="109"/>
    </location>
</feature>
<dbReference type="GO" id="GO:0006086">
    <property type="term" value="P:pyruvate decarboxylation to acetyl-CoA"/>
    <property type="evidence" value="ECO:0007669"/>
    <property type="project" value="InterPro"/>
</dbReference>
<evidence type="ECO:0000256" key="5">
    <source>
        <dbReference type="SAM" id="MobiDB-lite"/>
    </source>
</evidence>
<dbReference type="GO" id="GO:0004742">
    <property type="term" value="F:dihydrolipoyllysine-residue acetyltransferase activity"/>
    <property type="evidence" value="ECO:0007669"/>
    <property type="project" value="TreeGrafter"/>
</dbReference>
<dbReference type="PROSITE" id="PS00189">
    <property type="entry name" value="LIPOYL"/>
    <property type="match status" value="1"/>
</dbReference>
<keyword evidence="9" id="KW-1185">Reference proteome</keyword>
<keyword evidence="4" id="KW-0808">Transferase</keyword>
<dbReference type="SUPFAM" id="SSF52777">
    <property type="entry name" value="CoA-dependent acyltransferases"/>
    <property type="match status" value="1"/>
</dbReference>
<gene>
    <name evidence="8" type="ORF">I8752_22675</name>
</gene>
<protein>
    <recommendedName>
        <fullName evidence="4">Dihydrolipoamide acetyltransferase component of pyruvate dehydrogenase complex</fullName>
        <ecNumber evidence="4">2.3.1.-</ecNumber>
    </recommendedName>
</protein>
<dbReference type="Pfam" id="PF00198">
    <property type="entry name" value="2-oxoacid_dh"/>
    <property type="match status" value="1"/>
</dbReference>
<dbReference type="InterPro" id="IPR011053">
    <property type="entry name" value="Single_hybrid_motif"/>
</dbReference>
<dbReference type="SUPFAM" id="SSF51230">
    <property type="entry name" value="Single hybrid motif"/>
    <property type="match status" value="1"/>
</dbReference>
<evidence type="ECO:0000256" key="3">
    <source>
        <dbReference type="ARBA" id="ARBA00022823"/>
    </source>
</evidence>
<evidence type="ECO:0000259" key="6">
    <source>
        <dbReference type="PROSITE" id="PS50968"/>
    </source>
</evidence>
<dbReference type="Gene3D" id="2.40.50.100">
    <property type="match status" value="1"/>
</dbReference>
<dbReference type="InterPro" id="IPR000089">
    <property type="entry name" value="Biotin_lipoyl"/>
</dbReference>
<feature type="region of interest" description="Disordered" evidence="5">
    <location>
        <begin position="169"/>
        <end position="204"/>
    </location>
</feature>
<evidence type="ECO:0000256" key="4">
    <source>
        <dbReference type="RuleBase" id="RU003423"/>
    </source>
</evidence>
<dbReference type="EMBL" id="JAECZA010000205">
    <property type="protein sequence ID" value="MBH8575756.1"/>
    <property type="molecule type" value="Genomic_DNA"/>
</dbReference>
<feature type="compositionally biased region" description="Low complexity" evidence="5">
    <location>
        <begin position="93"/>
        <end position="109"/>
    </location>
</feature>
<keyword evidence="3 4" id="KW-0450">Lipoyl</keyword>
<dbReference type="InterPro" id="IPR003016">
    <property type="entry name" value="2-oxoA_DH_lipoyl-BS"/>
</dbReference>